<dbReference type="PANTHER" id="PTHR11926:SF1538">
    <property type="entry name" value="GLYCOSYLTRANSFERASE"/>
    <property type="match status" value="1"/>
</dbReference>
<keyword evidence="4 9" id="KW-0808">Transferase</keyword>
<name>I2BHA0_LINUS</name>
<feature type="domain" description="Glycosyltransferase N-terminal" evidence="11">
    <location>
        <begin position="9"/>
        <end position="145"/>
    </location>
</feature>
<sequence>MSEVKQHAVLLPLPAQGHVNPFMQLAKLLHSKGFHITFVNTEYNHRRLIRTRGPEAVKGLSDFQFHTIPDGLPPSDKDATQDPLSLCYSIQHDCLQPFLELLNKLNTSPQIPPVSCIVSDGCMTFGIKAAELLGITQATFWTASACSFMGSLQFEQLVRRGISPLKEANLTDGTLDLHLDWIPGMSNIRLKDLPSFATTTDAEDVMFKFAEIEIENCLKSGAIIFNTFDALEEQVLSAIKMDYYPQPIYTVGPLHLLGKEMLEPATESNSISSNLWKEDLGCMEWLGQREPNSVVYVNYGSVTVMSDENLKEFAWGLANCERPFLWIVRGDVVMGDSGFLPLDFLDEVKDRGFLASWCLQQEVLSHPSVGVFLTHCGWNSMMESLSVGVPMICWPVFGDQQTNCRYACSEWRVGVELSRDVKRNEVTKVIQSVMLEENWKMMKQKSVEWKTRAKDAVSEQGSSFNNFTRFFQDHLQYQS</sequence>
<dbReference type="InterPro" id="IPR002213">
    <property type="entry name" value="UDP_glucos_trans"/>
</dbReference>
<dbReference type="GO" id="GO:0080043">
    <property type="term" value="F:quercetin 3-O-glucosyltransferase activity"/>
    <property type="evidence" value="ECO:0007669"/>
    <property type="project" value="TreeGrafter"/>
</dbReference>
<keyword evidence="5" id="KW-0611">Plant defense</keyword>
<evidence type="ECO:0000256" key="8">
    <source>
        <dbReference type="ARBA" id="ARBA00056778"/>
    </source>
</evidence>
<proteinExistence type="inferred from homology"/>
<dbReference type="UniPathway" id="UPA00009"/>
<evidence type="ECO:0000256" key="2">
    <source>
        <dbReference type="ARBA" id="ARBA00009995"/>
    </source>
</evidence>
<comment type="function">
    <text evidence="8">UDP-glucosyltransferase catalyzing in planta synthesis of cyanogenic glucosides. Able to glucosylate acetone cyanohydrin and 2-hydroxy-2-methylbutyronitrile, forming linamarin and lotaustralin. Also accepts, to some extent, a wide range of potential acceptor substrates, including simple alcohols, flavonoids, isoflavonoids and other hydroxynitriles such as p-hydroxymandelonitrile, mandelonitrile, (E)-4-hydroxy-2-methylbut-2-enenitrile and (E)- 2-(hydroxymethyl)but-2-enenitrile.</text>
</comment>
<evidence type="ECO:0000256" key="4">
    <source>
        <dbReference type="ARBA" id="ARBA00022679"/>
    </source>
</evidence>
<reference evidence="12" key="1">
    <citation type="journal article" date="2012" name="BMC Genomics">
        <title>Phylogenomic analysis of UDP glycosyltransferase 1 multigene family in Linum usitatissimum identified genes with varied expression patterns.</title>
        <authorList>
            <person name="Barvkar V.T."/>
            <person name="Pardeshi V.C."/>
            <person name="Kale S.M."/>
            <person name="Kadoo N.Y."/>
            <person name="Gupta V.S."/>
        </authorList>
    </citation>
    <scope>NUCLEOTIDE SEQUENCE</scope>
</reference>
<evidence type="ECO:0000256" key="10">
    <source>
        <dbReference type="RuleBase" id="RU362057"/>
    </source>
</evidence>
<comment type="similarity">
    <text evidence="2 9">Belongs to the UDP-glycosyltransferase family.</text>
</comment>
<keyword evidence="3 9" id="KW-0328">Glycosyltransferase</keyword>
<comment type="catalytic activity">
    <reaction evidence="7">
        <text>2-hydroxy-2-methylpropanenitrile + UDP-alpha-D-glucose = linamarin + UDP + H(+)</text>
        <dbReference type="Rhea" id="RHEA:20009"/>
        <dbReference type="ChEBI" id="CHEBI:15348"/>
        <dbReference type="ChEBI" id="CHEBI:15378"/>
        <dbReference type="ChEBI" id="CHEBI:16441"/>
        <dbReference type="ChEBI" id="CHEBI:58223"/>
        <dbReference type="ChEBI" id="CHEBI:58885"/>
        <dbReference type="EC" id="2.4.1.63"/>
    </reaction>
</comment>
<dbReference type="EC" id="2.4.1.-" evidence="10"/>
<dbReference type="Pfam" id="PF00201">
    <property type="entry name" value="UDPGT"/>
    <property type="match status" value="1"/>
</dbReference>
<evidence type="ECO:0000256" key="7">
    <source>
        <dbReference type="ARBA" id="ARBA00052877"/>
    </source>
</evidence>
<dbReference type="InterPro" id="IPR035595">
    <property type="entry name" value="UDP_glycos_trans_CS"/>
</dbReference>
<dbReference type="FunFam" id="3.40.50.2000:FF:000055">
    <property type="entry name" value="Glycosyltransferase"/>
    <property type="match status" value="1"/>
</dbReference>
<dbReference type="GO" id="GO:0050057">
    <property type="term" value="F:linamarin synthase activity"/>
    <property type="evidence" value="ECO:0007669"/>
    <property type="project" value="UniProtKB-EC"/>
</dbReference>
<comment type="pathway">
    <text evidence="1">Pigment biosynthesis; anthocyanin biosynthesis.</text>
</comment>
<organism evidence="12">
    <name type="scientific">Linum usitatissimum</name>
    <name type="common">Flax</name>
    <name type="synonym">Linum humile</name>
    <dbReference type="NCBI Taxonomy" id="4006"/>
    <lineage>
        <taxon>Eukaryota</taxon>
        <taxon>Viridiplantae</taxon>
        <taxon>Streptophyta</taxon>
        <taxon>Embryophyta</taxon>
        <taxon>Tracheophyta</taxon>
        <taxon>Spermatophyta</taxon>
        <taxon>Magnoliopsida</taxon>
        <taxon>eudicotyledons</taxon>
        <taxon>Gunneridae</taxon>
        <taxon>Pentapetalae</taxon>
        <taxon>rosids</taxon>
        <taxon>fabids</taxon>
        <taxon>Malpighiales</taxon>
        <taxon>Linaceae</taxon>
        <taxon>Linum</taxon>
    </lineage>
</organism>
<evidence type="ECO:0000256" key="5">
    <source>
        <dbReference type="ARBA" id="ARBA00022821"/>
    </source>
</evidence>
<protein>
    <recommendedName>
        <fullName evidence="10">Glycosyltransferase</fullName>
        <ecNumber evidence="10">2.4.1.-</ecNumber>
    </recommendedName>
</protein>
<dbReference type="GO" id="GO:0080044">
    <property type="term" value="F:quercetin 7-O-glucosyltransferase activity"/>
    <property type="evidence" value="ECO:0007669"/>
    <property type="project" value="TreeGrafter"/>
</dbReference>
<evidence type="ECO:0000256" key="6">
    <source>
        <dbReference type="ARBA" id="ARBA00047606"/>
    </source>
</evidence>
<dbReference type="Gene3D" id="3.40.50.2000">
    <property type="entry name" value="Glycogen Phosphorylase B"/>
    <property type="match status" value="2"/>
</dbReference>
<evidence type="ECO:0000256" key="9">
    <source>
        <dbReference type="RuleBase" id="RU003718"/>
    </source>
</evidence>
<dbReference type="GO" id="GO:0047213">
    <property type="term" value="F:anthocyanidin 3-O-glucosyltransferase activity"/>
    <property type="evidence" value="ECO:0007669"/>
    <property type="project" value="UniProtKB-EC"/>
</dbReference>
<dbReference type="PANTHER" id="PTHR11926">
    <property type="entry name" value="GLUCOSYL/GLUCURONOSYL TRANSFERASES"/>
    <property type="match status" value="1"/>
</dbReference>
<accession>I2BHA0</accession>
<dbReference type="GO" id="GO:0009718">
    <property type="term" value="P:anthocyanin-containing compound biosynthetic process"/>
    <property type="evidence" value="ECO:0007669"/>
    <property type="project" value="UniProtKB-UniPathway"/>
</dbReference>
<dbReference type="InterPro" id="IPR058980">
    <property type="entry name" value="Glyco_transf_N"/>
</dbReference>
<dbReference type="FunFam" id="3.40.50.2000:FF:000027">
    <property type="entry name" value="Glycosyltransferase"/>
    <property type="match status" value="1"/>
</dbReference>
<gene>
    <name evidence="12" type="primary">UGT85K6</name>
</gene>
<comment type="catalytic activity">
    <reaction evidence="6">
        <text>an anthocyanidin + UDP-alpha-D-glucose + H(+) = an anthocyanidin 3-O-beta-D-glucoside + UDP</text>
        <dbReference type="Rhea" id="RHEA:20093"/>
        <dbReference type="ChEBI" id="CHEBI:15378"/>
        <dbReference type="ChEBI" id="CHEBI:16307"/>
        <dbReference type="ChEBI" id="CHEBI:58223"/>
        <dbReference type="ChEBI" id="CHEBI:58885"/>
        <dbReference type="ChEBI" id="CHEBI:143576"/>
        <dbReference type="EC" id="2.4.1.115"/>
    </reaction>
</comment>
<dbReference type="GO" id="GO:0006952">
    <property type="term" value="P:defense response"/>
    <property type="evidence" value="ECO:0007669"/>
    <property type="project" value="UniProtKB-KW"/>
</dbReference>
<evidence type="ECO:0000256" key="1">
    <source>
        <dbReference type="ARBA" id="ARBA00004935"/>
    </source>
</evidence>
<dbReference type="CDD" id="cd03784">
    <property type="entry name" value="GT1_Gtf-like"/>
    <property type="match status" value="1"/>
</dbReference>
<dbReference type="Pfam" id="PF26168">
    <property type="entry name" value="Glyco_transf_N"/>
    <property type="match status" value="1"/>
</dbReference>
<evidence type="ECO:0000259" key="11">
    <source>
        <dbReference type="Pfam" id="PF26168"/>
    </source>
</evidence>
<dbReference type="SUPFAM" id="SSF53756">
    <property type="entry name" value="UDP-Glycosyltransferase/glycogen phosphorylase"/>
    <property type="match status" value="1"/>
</dbReference>
<dbReference type="AlphaFoldDB" id="I2BHA0"/>
<dbReference type="PROSITE" id="PS00375">
    <property type="entry name" value="UDPGT"/>
    <property type="match status" value="1"/>
</dbReference>
<dbReference type="EMBL" id="JN088369">
    <property type="protein sequence ID" value="AFJ52996.1"/>
    <property type="molecule type" value="Genomic_DNA"/>
</dbReference>
<evidence type="ECO:0000256" key="3">
    <source>
        <dbReference type="ARBA" id="ARBA00022676"/>
    </source>
</evidence>
<evidence type="ECO:0000313" key="12">
    <source>
        <dbReference type="EMBL" id="AFJ52996.1"/>
    </source>
</evidence>